<protein>
    <submittedName>
        <fullName evidence="12">RNA polymerase RpoN-/SigL-like sigma 54 subunit</fullName>
    </submittedName>
</protein>
<dbReference type="InterPro" id="IPR038709">
    <property type="entry name" value="RpoN_core-bd_sf"/>
</dbReference>
<evidence type="ECO:0000313" key="13">
    <source>
        <dbReference type="Proteomes" id="UP000294614"/>
    </source>
</evidence>
<evidence type="ECO:0000256" key="7">
    <source>
        <dbReference type="ARBA" id="ARBA00023125"/>
    </source>
</evidence>
<dbReference type="PANTHER" id="PTHR32248">
    <property type="entry name" value="RNA POLYMERASE SIGMA-54 FACTOR"/>
    <property type="match status" value="1"/>
</dbReference>
<dbReference type="GO" id="GO:0001216">
    <property type="term" value="F:DNA-binding transcription activator activity"/>
    <property type="evidence" value="ECO:0007669"/>
    <property type="project" value="InterPro"/>
</dbReference>
<keyword evidence="5" id="KW-0805">Transcription regulation</keyword>
<evidence type="ECO:0000256" key="8">
    <source>
        <dbReference type="ARBA" id="ARBA00023163"/>
    </source>
</evidence>
<dbReference type="Pfam" id="PF00309">
    <property type="entry name" value="Sigma54_AID"/>
    <property type="match status" value="1"/>
</dbReference>
<dbReference type="GO" id="GO:0016779">
    <property type="term" value="F:nucleotidyltransferase activity"/>
    <property type="evidence" value="ECO:0007669"/>
    <property type="project" value="UniProtKB-KW"/>
</dbReference>
<feature type="domain" description="RNA polymerase sigma factor 54 DNA-binding" evidence="10">
    <location>
        <begin position="317"/>
        <end position="474"/>
    </location>
</feature>
<dbReference type="Pfam" id="PF04963">
    <property type="entry name" value="Sigma54_CBD"/>
    <property type="match status" value="1"/>
</dbReference>
<evidence type="ECO:0000256" key="5">
    <source>
        <dbReference type="ARBA" id="ARBA00023015"/>
    </source>
</evidence>
<dbReference type="Pfam" id="PF04552">
    <property type="entry name" value="Sigma54_DBD"/>
    <property type="match status" value="1"/>
</dbReference>
<feature type="compositionally biased region" description="Acidic residues" evidence="9">
    <location>
        <begin position="69"/>
        <end position="84"/>
    </location>
</feature>
<dbReference type="PIRSF" id="PIRSF000774">
    <property type="entry name" value="RpoN"/>
    <property type="match status" value="1"/>
</dbReference>
<dbReference type="PANTHER" id="PTHR32248:SF4">
    <property type="entry name" value="RNA POLYMERASE SIGMA-54 FACTOR"/>
    <property type="match status" value="1"/>
</dbReference>
<keyword evidence="13" id="KW-1185">Reference proteome</keyword>
<dbReference type="EMBL" id="SMGG01000004">
    <property type="protein sequence ID" value="TCK60852.1"/>
    <property type="molecule type" value="Genomic_DNA"/>
</dbReference>
<evidence type="ECO:0000259" key="11">
    <source>
        <dbReference type="Pfam" id="PF04963"/>
    </source>
</evidence>
<dbReference type="GO" id="GO:0003677">
    <property type="term" value="F:DNA binding"/>
    <property type="evidence" value="ECO:0007669"/>
    <property type="project" value="UniProtKB-KW"/>
</dbReference>
<dbReference type="InterPro" id="IPR007634">
    <property type="entry name" value="RNA_pol_sigma_54_DNA-bd"/>
</dbReference>
<dbReference type="RefSeq" id="WP_132873716.1">
    <property type="nucleotide sequence ID" value="NZ_JAJUHT010000001.1"/>
</dbReference>
<accession>A0A4R1K912</accession>
<keyword evidence="3" id="KW-0808">Transferase</keyword>
<organism evidence="12 13">
    <name type="scientific">Seleniivibrio woodruffii</name>
    <dbReference type="NCBI Taxonomy" id="1078050"/>
    <lineage>
        <taxon>Bacteria</taxon>
        <taxon>Pseudomonadati</taxon>
        <taxon>Deferribacterota</taxon>
        <taxon>Deferribacteres</taxon>
        <taxon>Deferribacterales</taxon>
        <taxon>Geovibrionaceae</taxon>
        <taxon>Seleniivibrio</taxon>
    </lineage>
</organism>
<evidence type="ECO:0000256" key="3">
    <source>
        <dbReference type="ARBA" id="ARBA00022679"/>
    </source>
</evidence>
<feature type="region of interest" description="Disordered" evidence="9">
    <location>
        <begin position="47"/>
        <end position="87"/>
    </location>
</feature>
<dbReference type="OrthoDB" id="9814402at2"/>
<dbReference type="PROSITE" id="PS00717">
    <property type="entry name" value="SIGMA54_1"/>
    <property type="match status" value="1"/>
</dbReference>
<dbReference type="GO" id="GO:0016987">
    <property type="term" value="F:sigma factor activity"/>
    <property type="evidence" value="ECO:0007669"/>
    <property type="project" value="UniProtKB-KW"/>
</dbReference>
<dbReference type="PRINTS" id="PR00045">
    <property type="entry name" value="SIGMA54FCT"/>
</dbReference>
<keyword evidence="8" id="KW-0804">Transcription</keyword>
<dbReference type="InterPro" id="IPR007046">
    <property type="entry name" value="RNA_pol_sigma_54_core-bd"/>
</dbReference>
<evidence type="ECO:0000256" key="1">
    <source>
        <dbReference type="ARBA" id="ARBA00008798"/>
    </source>
</evidence>
<feature type="domain" description="RNA polymerase sigma factor 54 core-binding" evidence="11">
    <location>
        <begin position="112"/>
        <end position="302"/>
    </location>
</feature>
<evidence type="ECO:0000256" key="4">
    <source>
        <dbReference type="ARBA" id="ARBA00022695"/>
    </source>
</evidence>
<comment type="similarity">
    <text evidence="1">Belongs to the sigma-54 factor family.</text>
</comment>
<dbReference type="AlphaFoldDB" id="A0A4R1K912"/>
<keyword evidence="2" id="KW-0240">DNA-directed RNA polymerase</keyword>
<dbReference type="NCBIfam" id="TIGR02395">
    <property type="entry name" value="rpoN_sigma"/>
    <property type="match status" value="1"/>
</dbReference>
<dbReference type="PROSITE" id="PS00718">
    <property type="entry name" value="SIGMA54_2"/>
    <property type="match status" value="1"/>
</dbReference>
<evidence type="ECO:0000256" key="9">
    <source>
        <dbReference type="SAM" id="MobiDB-lite"/>
    </source>
</evidence>
<dbReference type="Proteomes" id="UP000294614">
    <property type="component" value="Unassembled WGS sequence"/>
</dbReference>
<dbReference type="GO" id="GO:0006352">
    <property type="term" value="P:DNA-templated transcription initiation"/>
    <property type="evidence" value="ECO:0007669"/>
    <property type="project" value="InterPro"/>
</dbReference>
<comment type="caution">
    <text evidence="12">The sequence shown here is derived from an EMBL/GenBank/DDBJ whole genome shotgun (WGS) entry which is preliminary data.</text>
</comment>
<evidence type="ECO:0000256" key="2">
    <source>
        <dbReference type="ARBA" id="ARBA00022478"/>
    </source>
</evidence>
<dbReference type="Gene3D" id="1.10.10.60">
    <property type="entry name" value="Homeodomain-like"/>
    <property type="match status" value="1"/>
</dbReference>
<dbReference type="Gene3D" id="1.10.10.1330">
    <property type="entry name" value="RNA polymerase sigma-54 factor, core-binding domain"/>
    <property type="match status" value="1"/>
</dbReference>
<dbReference type="GO" id="GO:0000428">
    <property type="term" value="C:DNA-directed RNA polymerase complex"/>
    <property type="evidence" value="ECO:0007669"/>
    <property type="project" value="UniProtKB-KW"/>
</dbReference>
<dbReference type="InterPro" id="IPR000394">
    <property type="entry name" value="RNA_pol_sigma_54"/>
</dbReference>
<keyword evidence="4" id="KW-0548">Nucleotidyltransferase</keyword>
<sequence length="477" mass="54706">MKGGKLNLEISGKLSQKLHITPQMKQSLSILQMPITELLQELNSYLEDNPVLEESENKENEESSKSSDDDRDEEPVKEDTDGDEIDKIDWEEFYRDNNDITYTPTDEEGYDLEKFVSGEKTIYEHLMYQLKTSGCSGEIGAAAENIIGNLSDEGYFLDEFWEVAQDVDVEESDVEKALLLVQTFDPPGIAARSLKECIHIQLSQFNVEQVYVDFIAELLEKHEKDLIAYRYDEIKSSLGIEDDTFEYMMFLMRKTDPKPGLNFGGRGNQAIKPDVYIVKKENEYDIILNEEGIPALRMNTYYLNLLKNKALDGNTKEYIEEKVKNALWLIKSLNKRQKAIYRVVKVLTEVQTDFLEKGINYLKPLKLKDVADETGLHESTVSRVTSGKYAMTQQGLIELKSFFVKGLDTDTGDMSTQKVKNMIKDIVDSENSDKPFSDQRIVELLNGQGINIARRTVAKYRDELGIPTKSQRKRIRR</sequence>
<feature type="compositionally biased region" description="Basic and acidic residues" evidence="9">
    <location>
        <begin position="55"/>
        <end position="68"/>
    </location>
</feature>
<keyword evidence="7" id="KW-0238">DNA-binding</keyword>
<gene>
    <name evidence="12" type="ORF">C8D98_1731</name>
</gene>
<proteinExistence type="inferred from homology"/>
<evidence type="ECO:0000256" key="6">
    <source>
        <dbReference type="ARBA" id="ARBA00023082"/>
    </source>
</evidence>
<keyword evidence="6" id="KW-0731">Sigma factor</keyword>
<dbReference type="PROSITE" id="PS50044">
    <property type="entry name" value="SIGMA54_3"/>
    <property type="match status" value="1"/>
</dbReference>
<evidence type="ECO:0000313" key="12">
    <source>
        <dbReference type="EMBL" id="TCK60852.1"/>
    </source>
</evidence>
<name>A0A4R1K912_9BACT</name>
<evidence type="ECO:0000259" key="10">
    <source>
        <dbReference type="Pfam" id="PF04552"/>
    </source>
</evidence>
<reference evidence="12 13" key="1">
    <citation type="submission" date="2019-03" db="EMBL/GenBank/DDBJ databases">
        <title>Genomic Encyclopedia of Type Strains, Phase IV (KMG-IV): sequencing the most valuable type-strain genomes for metagenomic binning, comparative biology and taxonomic classification.</title>
        <authorList>
            <person name="Goeker M."/>
        </authorList>
    </citation>
    <scope>NUCLEOTIDE SEQUENCE [LARGE SCALE GENOMIC DNA]</scope>
    <source>
        <strain evidence="12 13">DSM 24984</strain>
    </source>
</reference>